<dbReference type="AlphaFoldDB" id="A0A3L6NAE9"/>
<feature type="compositionally biased region" description="Basic and acidic residues" evidence="1">
    <location>
        <begin position="26"/>
        <end position="35"/>
    </location>
</feature>
<name>A0A3L6NAE9_FUSOX</name>
<evidence type="ECO:0000313" key="2">
    <source>
        <dbReference type="EMBL" id="RKK14203.1"/>
    </source>
</evidence>
<dbReference type="Proteomes" id="UP000270866">
    <property type="component" value="Chromosome 9"/>
</dbReference>
<gene>
    <name evidence="2" type="ORF">BFJ65_g10771</name>
</gene>
<feature type="region of interest" description="Disordered" evidence="1">
    <location>
        <begin position="26"/>
        <end position="49"/>
    </location>
</feature>
<organism evidence="2">
    <name type="scientific">Fusarium oxysporum f. sp. cepae</name>
    <dbReference type="NCBI Taxonomy" id="396571"/>
    <lineage>
        <taxon>Eukaryota</taxon>
        <taxon>Fungi</taxon>
        <taxon>Dikarya</taxon>
        <taxon>Ascomycota</taxon>
        <taxon>Pezizomycotina</taxon>
        <taxon>Sordariomycetes</taxon>
        <taxon>Hypocreomycetidae</taxon>
        <taxon>Hypocreales</taxon>
        <taxon>Nectriaceae</taxon>
        <taxon>Fusarium</taxon>
        <taxon>Fusarium oxysporum species complex</taxon>
    </lineage>
</organism>
<proteinExistence type="predicted"/>
<accession>A0A3L6NAE9</accession>
<dbReference type="EMBL" id="MRCU01000007">
    <property type="protein sequence ID" value="RKK14203.1"/>
    <property type="molecule type" value="Genomic_DNA"/>
</dbReference>
<protein>
    <submittedName>
        <fullName evidence="2">Uncharacterized protein</fullName>
    </submittedName>
</protein>
<sequence length="125" mass="14447">MSTTTVTHTQNGDFHSSILRDYELHHSQAREESPDCRTSPVTSAEHPEFDLPHRRVPEYRPLNRDAAHVNGVRVYTSTAERFFITAMFRGLSVNAVSVIDRFYEYELILEERCSVLEGVDWKVYG</sequence>
<reference evidence="2" key="1">
    <citation type="journal article" date="2018" name="Sci. Rep.">
        <title>Characterisation of pathogen-specific regions and novel effector candidates in Fusarium oxysporum f. sp. cepae.</title>
        <authorList>
            <person name="Armitage A.D."/>
            <person name="Taylor A."/>
            <person name="Sobczyk M.K."/>
            <person name="Baxter L."/>
            <person name="Greenfield B.P."/>
            <person name="Bates H.J."/>
            <person name="Wilson F."/>
            <person name="Jackson A.C."/>
            <person name="Ott S."/>
            <person name="Harrison R.J."/>
            <person name="Clarkson J.P."/>
        </authorList>
    </citation>
    <scope>NUCLEOTIDE SEQUENCE [LARGE SCALE GENOMIC DNA]</scope>
    <source>
        <strain evidence="2">FoC_Fus2</strain>
    </source>
</reference>
<comment type="caution">
    <text evidence="2">The sequence shown here is derived from an EMBL/GenBank/DDBJ whole genome shotgun (WGS) entry which is preliminary data.</text>
</comment>
<evidence type="ECO:0000256" key="1">
    <source>
        <dbReference type="SAM" id="MobiDB-lite"/>
    </source>
</evidence>